<dbReference type="GO" id="GO:0009007">
    <property type="term" value="F:site-specific DNA-methyltransferase (adenine-specific) activity"/>
    <property type="evidence" value="ECO:0007669"/>
    <property type="project" value="InterPro"/>
</dbReference>
<keyword evidence="2" id="KW-1185">Reference proteome</keyword>
<dbReference type="GO" id="GO:0032259">
    <property type="term" value="P:methylation"/>
    <property type="evidence" value="ECO:0007669"/>
    <property type="project" value="UniProtKB-KW"/>
</dbReference>
<organism evidence="1 2">
    <name type="scientific">Acidovorax kalamii</name>
    <dbReference type="NCBI Taxonomy" id="2004485"/>
    <lineage>
        <taxon>Bacteria</taxon>
        <taxon>Pseudomonadati</taxon>
        <taxon>Pseudomonadota</taxon>
        <taxon>Betaproteobacteria</taxon>
        <taxon>Burkholderiales</taxon>
        <taxon>Comamonadaceae</taxon>
        <taxon>Acidovorax</taxon>
    </lineage>
</organism>
<dbReference type="InterPro" id="IPR008593">
    <property type="entry name" value="Dam_MeTrfase"/>
</dbReference>
<dbReference type="AlphaFoldDB" id="A0A235ENR8"/>
<protein>
    <submittedName>
        <fullName evidence="1">Adenine methyltransferase</fullName>
    </submittedName>
</protein>
<keyword evidence="1" id="KW-0808">Transferase</keyword>
<keyword evidence="1" id="KW-0489">Methyltransferase</keyword>
<accession>A0A235ENR8</accession>
<evidence type="ECO:0000313" key="2">
    <source>
        <dbReference type="Proteomes" id="UP000215441"/>
    </source>
</evidence>
<dbReference type="EMBL" id="NOIG01000005">
    <property type="protein sequence ID" value="OYD50669.1"/>
    <property type="molecule type" value="Genomic_DNA"/>
</dbReference>
<reference evidence="1 2" key="1">
    <citation type="submission" date="2017-07" db="EMBL/GenBank/DDBJ databases">
        <title>Acidovorax KNDSW TSA 6 genome sequence and assembly.</title>
        <authorList>
            <person name="Mayilraj S."/>
        </authorList>
    </citation>
    <scope>NUCLEOTIDE SEQUENCE [LARGE SCALE GENOMIC DNA]</scope>
    <source>
        <strain evidence="1 2">KNDSW-TSA6</strain>
    </source>
</reference>
<evidence type="ECO:0000313" key="1">
    <source>
        <dbReference type="EMBL" id="OYD50669.1"/>
    </source>
</evidence>
<comment type="caution">
    <text evidence="1">The sequence shown here is derived from an EMBL/GenBank/DDBJ whole genome shotgun (WGS) entry which is preliminary data.</text>
</comment>
<dbReference type="Pfam" id="PF05869">
    <property type="entry name" value="Dam"/>
    <property type="match status" value="1"/>
</dbReference>
<proteinExistence type="predicted"/>
<dbReference type="OrthoDB" id="5288620at2"/>
<name>A0A235ENR8_9BURK</name>
<gene>
    <name evidence="1" type="ORF">CBY09_08010</name>
</gene>
<sequence length="163" mass="17859">MGLSGHQSAAMKHDEWLTPPEILRPLGQFDLDPCAPIMRPWDTAAKHLNVNDDGLSQPWQGRVWCNPPFGREAVKWLNRLAQHGNGIALVPARTETAMFYACVWGVADAVLFIRGRPHFHHPSGERAAFNSGAPICLIAYGKHNADVLRAAGLGHVVNSKDPS</sequence>
<dbReference type="GO" id="GO:0003677">
    <property type="term" value="F:DNA binding"/>
    <property type="evidence" value="ECO:0007669"/>
    <property type="project" value="InterPro"/>
</dbReference>
<dbReference type="Proteomes" id="UP000215441">
    <property type="component" value="Unassembled WGS sequence"/>
</dbReference>
<dbReference type="GO" id="GO:0009307">
    <property type="term" value="P:DNA restriction-modification system"/>
    <property type="evidence" value="ECO:0007669"/>
    <property type="project" value="InterPro"/>
</dbReference>